<sequence>NSRLEDSNANIHATKLNTEYKLTYISLFFFVSITELAYSLVVTEKCDVYSFGVLALEILMGKHPGELLSTLSSSSSCVQNFMLNEILDPRLSTPRSRKMVGDIAFIAVIAFACLRSRPKARPTMKLVSQEFLHIKSPIAMPLHEISLIELKNHEMFMSDENHK</sequence>
<evidence type="ECO:0000256" key="6">
    <source>
        <dbReference type="ARBA" id="ARBA00022840"/>
    </source>
</evidence>
<feature type="transmembrane region" description="Helical" evidence="9">
    <location>
        <begin position="22"/>
        <end position="41"/>
    </location>
</feature>
<proteinExistence type="predicted"/>
<comment type="catalytic activity">
    <reaction evidence="8">
        <text>L-seryl-[protein] + ATP = O-phospho-L-seryl-[protein] + ADP + H(+)</text>
        <dbReference type="Rhea" id="RHEA:17989"/>
        <dbReference type="Rhea" id="RHEA-COMP:9863"/>
        <dbReference type="Rhea" id="RHEA-COMP:11604"/>
        <dbReference type="ChEBI" id="CHEBI:15378"/>
        <dbReference type="ChEBI" id="CHEBI:29999"/>
        <dbReference type="ChEBI" id="CHEBI:30616"/>
        <dbReference type="ChEBI" id="CHEBI:83421"/>
        <dbReference type="ChEBI" id="CHEBI:456216"/>
        <dbReference type="EC" id="2.7.11.1"/>
    </reaction>
</comment>
<evidence type="ECO:0000256" key="9">
    <source>
        <dbReference type="SAM" id="Phobius"/>
    </source>
</evidence>
<evidence type="ECO:0000259" key="10">
    <source>
        <dbReference type="Pfam" id="PF07714"/>
    </source>
</evidence>
<dbReference type="EMBL" id="JABFAC010000006">
    <property type="protein sequence ID" value="MBA0614571.1"/>
    <property type="molecule type" value="Genomic_DNA"/>
</dbReference>
<evidence type="ECO:0000256" key="5">
    <source>
        <dbReference type="ARBA" id="ARBA00022777"/>
    </source>
</evidence>
<keyword evidence="6" id="KW-0067">ATP-binding</keyword>
<keyword evidence="5" id="KW-0418">Kinase</keyword>
<evidence type="ECO:0000313" key="12">
    <source>
        <dbReference type="Proteomes" id="UP000593561"/>
    </source>
</evidence>
<protein>
    <recommendedName>
        <fullName evidence="1">non-specific serine/threonine protein kinase</fullName>
        <ecNumber evidence="1">2.7.11.1</ecNumber>
    </recommendedName>
</protein>
<dbReference type="Pfam" id="PF07714">
    <property type="entry name" value="PK_Tyr_Ser-Thr"/>
    <property type="match status" value="1"/>
</dbReference>
<evidence type="ECO:0000256" key="1">
    <source>
        <dbReference type="ARBA" id="ARBA00012513"/>
    </source>
</evidence>
<reference evidence="11 12" key="1">
    <citation type="journal article" date="2019" name="Genome Biol. Evol.">
        <title>Insights into the evolution of the New World diploid cottons (Gossypium, subgenus Houzingenia) based on genome sequencing.</title>
        <authorList>
            <person name="Grover C.E."/>
            <person name="Arick M.A. 2nd"/>
            <person name="Thrash A."/>
            <person name="Conover J.L."/>
            <person name="Sanders W.S."/>
            <person name="Peterson D.G."/>
            <person name="Frelichowski J.E."/>
            <person name="Scheffler J.A."/>
            <person name="Scheffler B.E."/>
            <person name="Wendel J.F."/>
        </authorList>
    </citation>
    <scope>NUCLEOTIDE SEQUENCE [LARGE SCALE GENOMIC DNA]</scope>
    <source>
        <strain evidence="11">27</strain>
        <tissue evidence="11">Leaf</tissue>
    </source>
</reference>
<keyword evidence="3" id="KW-0808">Transferase</keyword>
<dbReference type="PANTHER" id="PTHR48005">
    <property type="entry name" value="LEUCINE RICH REPEAT KINASE 2"/>
    <property type="match status" value="1"/>
</dbReference>
<dbReference type="SUPFAM" id="SSF56112">
    <property type="entry name" value="Protein kinase-like (PK-like)"/>
    <property type="match status" value="1"/>
</dbReference>
<organism evidence="11 12">
    <name type="scientific">Gossypium davidsonii</name>
    <name type="common">Davidson's cotton</name>
    <name type="synonym">Gossypium klotzschianum subsp. davidsonii</name>
    <dbReference type="NCBI Taxonomy" id="34287"/>
    <lineage>
        <taxon>Eukaryota</taxon>
        <taxon>Viridiplantae</taxon>
        <taxon>Streptophyta</taxon>
        <taxon>Embryophyta</taxon>
        <taxon>Tracheophyta</taxon>
        <taxon>Spermatophyta</taxon>
        <taxon>Magnoliopsida</taxon>
        <taxon>eudicotyledons</taxon>
        <taxon>Gunneridae</taxon>
        <taxon>Pentapetalae</taxon>
        <taxon>rosids</taxon>
        <taxon>malvids</taxon>
        <taxon>Malvales</taxon>
        <taxon>Malvaceae</taxon>
        <taxon>Malvoideae</taxon>
        <taxon>Gossypium</taxon>
    </lineage>
</organism>
<evidence type="ECO:0000256" key="2">
    <source>
        <dbReference type="ARBA" id="ARBA00022527"/>
    </source>
</evidence>
<dbReference type="EC" id="2.7.11.1" evidence="1"/>
<dbReference type="GO" id="GO:0005524">
    <property type="term" value="F:ATP binding"/>
    <property type="evidence" value="ECO:0007669"/>
    <property type="project" value="UniProtKB-KW"/>
</dbReference>
<dbReference type="Proteomes" id="UP000593561">
    <property type="component" value="Unassembled WGS sequence"/>
</dbReference>
<evidence type="ECO:0000256" key="7">
    <source>
        <dbReference type="ARBA" id="ARBA00047899"/>
    </source>
</evidence>
<comment type="caution">
    <text evidence="11">The sequence shown here is derived from an EMBL/GenBank/DDBJ whole genome shotgun (WGS) entry which is preliminary data.</text>
</comment>
<gene>
    <name evidence="11" type="ORF">Godav_014850</name>
</gene>
<name>A0A7J8RLD5_GOSDV</name>
<evidence type="ECO:0000256" key="4">
    <source>
        <dbReference type="ARBA" id="ARBA00022741"/>
    </source>
</evidence>
<feature type="non-terminal residue" evidence="11">
    <location>
        <position position="163"/>
    </location>
</feature>
<feature type="transmembrane region" description="Helical" evidence="9">
    <location>
        <begin position="99"/>
        <end position="116"/>
    </location>
</feature>
<keyword evidence="2" id="KW-0723">Serine/threonine-protein kinase</keyword>
<keyword evidence="9" id="KW-0812">Transmembrane</keyword>
<keyword evidence="12" id="KW-1185">Reference proteome</keyword>
<evidence type="ECO:0000256" key="3">
    <source>
        <dbReference type="ARBA" id="ARBA00022679"/>
    </source>
</evidence>
<dbReference type="GO" id="GO:0004674">
    <property type="term" value="F:protein serine/threonine kinase activity"/>
    <property type="evidence" value="ECO:0007669"/>
    <property type="project" value="UniProtKB-KW"/>
</dbReference>
<evidence type="ECO:0000313" key="11">
    <source>
        <dbReference type="EMBL" id="MBA0614571.1"/>
    </source>
</evidence>
<evidence type="ECO:0000256" key="8">
    <source>
        <dbReference type="ARBA" id="ARBA00048679"/>
    </source>
</evidence>
<dbReference type="Gene3D" id="1.10.510.10">
    <property type="entry name" value="Transferase(Phosphotransferase) domain 1"/>
    <property type="match status" value="1"/>
</dbReference>
<keyword evidence="9" id="KW-1133">Transmembrane helix</keyword>
<dbReference type="InterPro" id="IPR051420">
    <property type="entry name" value="Ser_Thr_Kinases_DiverseReg"/>
</dbReference>
<feature type="domain" description="Serine-threonine/tyrosine-protein kinase catalytic" evidence="10">
    <location>
        <begin position="35"/>
        <end position="130"/>
    </location>
</feature>
<dbReference type="InterPro" id="IPR011009">
    <property type="entry name" value="Kinase-like_dom_sf"/>
</dbReference>
<keyword evidence="4" id="KW-0547">Nucleotide-binding</keyword>
<comment type="catalytic activity">
    <reaction evidence="7">
        <text>L-threonyl-[protein] + ATP = O-phospho-L-threonyl-[protein] + ADP + H(+)</text>
        <dbReference type="Rhea" id="RHEA:46608"/>
        <dbReference type="Rhea" id="RHEA-COMP:11060"/>
        <dbReference type="Rhea" id="RHEA-COMP:11605"/>
        <dbReference type="ChEBI" id="CHEBI:15378"/>
        <dbReference type="ChEBI" id="CHEBI:30013"/>
        <dbReference type="ChEBI" id="CHEBI:30616"/>
        <dbReference type="ChEBI" id="CHEBI:61977"/>
        <dbReference type="ChEBI" id="CHEBI:456216"/>
        <dbReference type="EC" id="2.7.11.1"/>
    </reaction>
</comment>
<accession>A0A7J8RLD5</accession>
<dbReference type="InterPro" id="IPR001245">
    <property type="entry name" value="Ser-Thr/Tyr_kinase_cat_dom"/>
</dbReference>
<keyword evidence="9" id="KW-0472">Membrane</keyword>
<dbReference type="PANTHER" id="PTHR48005:SF16">
    <property type="entry name" value="MDIS1-INTERACTING RECEPTOR LIKE KINASE 2-LIKE ISOFORM X1"/>
    <property type="match status" value="1"/>
</dbReference>
<dbReference type="AlphaFoldDB" id="A0A7J8RLD5"/>